<feature type="compositionally biased region" description="Low complexity" evidence="1">
    <location>
        <begin position="66"/>
        <end position="78"/>
    </location>
</feature>
<dbReference type="VEuPathDB" id="FungiDB:CCM_06481"/>
<keyword evidence="3" id="KW-1185">Reference proteome</keyword>
<evidence type="ECO:0000313" key="2">
    <source>
        <dbReference type="EMBL" id="EGX90061.1"/>
    </source>
</evidence>
<reference evidence="2 3" key="1">
    <citation type="journal article" date="2011" name="Genome Biol.">
        <title>Genome sequence of the insect pathogenic fungus Cordyceps militaris, a valued traditional Chinese medicine.</title>
        <authorList>
            <person name="Zheng P."/>
            <person name="Xia Y."/>
            <person name="Xiao G."/>
            <person name="Xiong C."/>
            <person name="Hu X."/>
            <person name="Zhang S."/>
            <person name="Zheng H."/>
            <person name="Huang Y."/>
            <person name="Zhou Y."/>
            <person name="Wang S."/>
            <person name="Zhao G.P."/>
            <person name="Liu X."/>
            <person name="St Leger R.J."/>
            <person name="Wang C."/>
        </authorList>
    </citation>
    <scope>NUCLEOTIDE SEQUENCE [LARGE SCALE GENOMIC DNA]</scope>
    <source>
        <strain evidence="2 3">CM01</strain>
    </source>
</reference>
<proteinExistence type="predicted"/>
<sequence>MVVTDFKGDQSDSKAPRTVASSQSGHRQTVPCEAEDGSSHELHDLPPPYEAGSSSTQHRDRHASERSSSSSTHRSSASILRVDQAGYQPPSKMTWDEKDASGYWARHDGGSTGACCFSARGGCCFSDRDACCFSDRDACCFSDRYACCFSDRGACCFSDHGACCFADHGACCFAGTAPGGRWRPVPSTGTLFKGLC</sequence>
<gene>
    <name evidence="2" type="ORF">CCM_06481</name>
</gene>
<accession>G3JMM5</accession>
<dbReference type="RefSeq" id="XP_006671685.1">
    <property type="nucleotide sequence ID" value="XM_006671622.1"/>
</dbReference>
<feature type="region of interest" description="Disordered" evidence="1">
    <location>
        <begin position="1"/>
        <end position="92"/>
    </location>
</feature>
<evidence type="ECO:0000313" key="3">
    <source>
        <dbReference type="Proteomes" id="UP000001610"/>
    </source>
</evidence>
<protein>
    <submittedName>
        <fullName evidence="2">Uncharacterized protein</fullName>
    </submittedName>
</protein>
<feature type="compositionally biased region" description="Basic and acidic residues" evidence="1">
    <location>
        <begin position="1"/>
        <end position="15"/>
    </location>
</feature>
<dbReference type="OrthoDB" id="4590524at2759"/>
<dbReference type="eggNOG" id="ENOG502RA5H">
    <property type="taxonomic scope" value="Eukaryota"/>
</dbReference>
<dbReference type="AlphaFoldDB" id="G3JMM5"/>
<organism evidence="2 3">
    <name type="scientific">Cordyceps militaris (strain CM01)</name>
    <name type="common">Caterpillar fungus</name>
    <dbReference type="NCBI Taxonomy" id="983644"/>
    <lineage>
        <taxon>Eukaryota</taxon>
        <taxon>Fungi</taxon>
        <taxon>Dikarya</taxon>
        <taxon>Ascomycota</taxon>
        <taxon>Pezizomycotina</taxon>
        <taxon>Sordariomycetes</taxon>
        <taxon>Hypocreomycetidae</taxon>
        <taxon>Hypocreales</taxon>
        <taxon>Cordycipitaceae</taxon>
        <taxon>Cordyceps</taxon>
    </lineage>
</organism>
<name>G3JMM5_CORMM</name>
<dbReference type="HOGENOM" id="CLU_1204586_0_0_1"/>
<dbReference type="KEGG" id="cmt:CCM_06481"/>
<evidence type="ECO:0000256" key="1">
    <source>
        <dbReference type="SAM" id="MobiDB-lite"/>
    </source>
</evidence>
<dbReference type="Proteomes" id="UP000001610">
    <property type="component" value="Unassembled WGS sequence"/>
</dbReference>
<dbReference type="InParanoid" id="G3JMM5"/>
<dbReference type="GeneID" id="18168495"/>
<dbReference type="OMA" id="SDRDACC"/>
<dbReference type="EMBL" id="JH126403">
    <property type="protein sequence ID" value="EGX90061.1"/>
    <property type="molecule type" value="Genomic_DNA"/>
</dbReference>